<sequence length="635" mass="71198">MELEMLDHFKQLKKDSNPPTEQLTIEGLTLANGLSSGNSTGCESPPPKSPTTNKPSPSRAAFRRRLSRLPSFCELRLSQLQRPNDIEDVLFDLLCDKDDRVAIGKFWAALNCTGLRESDPRLAECRKNFEDVKQELMYEETNCTDATVDRETFKKCTQANIVLIGKAFKNQFVIPDFLEFAKHVDEIYEKVKEKNAGKVADYIPQLSRYSPKYWGVSVCTIDGQRHSVGDCTIPFCLQSCSKPLNYSLAVSDLGAEEVHRYVGQEPSGRSFNELSLDQKKKPHNPMINAGAILVASLLKPNKQIADRFDFAQNQYRRLAGGEFISFSNATYLSERETADRNFALGYYMRENGCFPDGTILTQTLEFYFQLCSIECTAESASVMAATLANGGICPLTGECILSPEAVRNTLSLMHSCGMYDYSGQFAFKVGLPAKSGVAGAILMVVPNVMGICTWSPPLDDLGNSVRGIHFAQEFVLKFPFHNYDNLKHSTTKYDPRNRKSDFEANQVVNLLFAASIGDITAMRRFALSGMDMKQSDYDGRTALHLGAVEGHLSVVKFLIEKCNVPYNPCDRWNFTPIEDAMRFHHPNVVEYLNRCAKKLELGLASENSDRDDNDDSDVGIDFSTKYCEDAEEYKY</sequence>
<dbReference type="InterPro" id="IPR012338">
    <property type="entry name" value="Beta-lactam/transpept-like"/>
</dbReference>
<protein>
    <recommendedName>
        <fullName evidence="3">glutaminase</fullName>
        <ecNumber evidence="3">3.5.1.2</ecNumber>
    </recommendedName>
    <alternativeName>
        <fullName evidence="8">L-glutamine amidohydrolase</fullName>
    </alternativeName>
</protein>
<dbReference type="InterPro" id="IPR041541">
    <property type="entry name" value="Glutaminase_EF-hand"/>
</dbReference>
<dbReference type="GO" id="GO:0006537">
    <property type="term" value="P:glutamate biosynthetic process"/>
    <property type="evidence" value="ECO:0007669"/>
    <property type="project" value="TreeGrafter"/>
</dbReference>
<dbReference type="FunFam" id="1.25.40.20:FF:000069">
    <property type="entry name" value="Glutaminase, isoform E"/>
    <property type="match status" value="1"/>
</dbReference>
<dbReference type="InterPro" id="IPR036770">
    <property type="entry name" value="Ankyrin_rpt-contain_sf"/>
</dbReference>
<evidence type="ECO:0000256" key="6">
    <source>
        <dbReference type="ARBA" id="ARBA00023043"/>
    </source>
</evidence>
<keyword evidence="6" id="KW-0040">ANK repeat</keyword>
<dbReference type="EMBL" id="CAIIXF020000001">
    <property type="protein sequence ID" value="CAH1775805.1"/>
    <property type="molecule type" value="Genomic_DNA"/>
</dbReference>
<evidence type="ECO:0000313" key="11">
    <source>
        <dbReference type="Proteomes" id="UP000749559"/>
    </source>
</evidence>
<dbReference type="InterPro" id="IPR002110">
    <property type="entry name" value="Ankyrin_rpt"/>
</dbReference>
<dbReference type="OrthoDB" id="9995210at2759"/>
<keyword evidence="11" id="KW-1185">Reference proteome</keyword>
<dbReference type="InterPro" id="IPR015868">
    <property type="entry name" value="Glutaminase"/>
</dbReference>
<keyword evidence="4" id="KW-0677">Repeat</keyword>
<feature type="compositionally biased region" description="Basic and acidic residues" evidence="9">
    <location>
        <begin position="1"/>
        <end position="16"/>
    </location>
</feature>
<comment type="caution">
    <text evidence="10">The sequence shown here is derived from an EMBL/GenBank/DDBJ whole genome shotgun (WGS) entry which is preliminary data.</text>
</comment>
<dbReference type="FunFam" id="3.40.710.10:FF:000008">
    <property type="entry name" value="Glutaminase, isoform E"/>
    <property type="match status" value="1"/>
</dbReference>
<evidence type="ECO:0000256" key="7">
    <source>
        <dbReference type="ARBA" id="ARBA00049534"/>
    </source>
</evidence>
<evidence type="ECO:0000256" key="8">
    <source>
        <dbReference type="ARBA" id="ARBA00077251"/>
    </source>
</evidence>
<dbReference type="HAMAP" id="MF_00313">
    <property type="entry name" value="Glutaminase"/>
    <property type="match status" value="1"/>
</dbReference>
<evidence type="ECO:0000256" key="9">
    <source>
        <dbReference type="SAM" id="MobiDB-lite"/>
    </source>
</evidence>
<name>A0A8J1TPU6_OWEFU</name>
<feature type="region of interest" description="Disordered" evidence="9">
    <location>
        <begin position="1"/>
        <end position="59"/>
    </location>
</feature>
<dbReference type="Pfam" id="PF17959">
    <property type="entry name" value="EF-hand_14"/>
    <property type="match status" value="1"/>
</dbReference>
<dbReference type="Gene3D" id="1.25.40.20">
    <property type="entry name" value="Ankyrin repeat-containing domain"/>
    <property type="match status" value="1"/>
</dbReference>
<dbReference type="PANTHER" id="PTHR12544:SF29">
    <property type="entry name" value="GLUTAMINASE"/>
    <property type="match status" value="1"/>
</dbReference>
<proteinExistence type="inferred from homology"/>
<feature type="compositionally biased region" description="Polar residues" evidence="9">
    <location>
        <begin position="32"/>
        <end position="42"/>
    </location>
</feature>
<dbReference type="NCBIfam" id="TIGR03814">
    <property type="entry name" value="Gln_ase"/>
    <property type="match status" value="1"/>
</dbReference>
<dbReference type="SMART" id="SM00248">
    <property type="entry name" value="ANK"/>
    <property type="match status" value="2"/>
</dbReference>
<evidence type="ECO:0000256" key="1">
    <source>
        <dbReference type="ARBA" id="ARBA00011076"/>
    </source>
</evidence>
<evidence type="ECO:0000256" key="4">
    <source>
        <dbReference type="ARBA" id="ARBA00022737"/>
    </source>
</evidence>
<dbReference type="AlphaFoldDB" id="A0A8J1TPU6"/>
<dbReference type="Proteomes" id="UP000749559">
    <property type="component" value="Unassembled WGS sequence"/>
</dbReference>
<evidence type="ECO:0000256" key="3">
    <source>
        <dbReference type="ARBA" id="ARBA00012918"/>
    </source>
</evidence>
<dbReference type="SUPFAM" id="SSF56601">
    <property type="entry name" value="beta-lactamase/transpeptidase-like"/>
    <property type="match status" value="1"/>
</dbReference>
<feature type="compositionally biased region" description="Low complexity" evidence="9">
    <location>
        <begin position="50"/>
        <end position="59"/>
    </location>
</feature>
<reference evidence="10" key="1">
    <citation type="submission" date="2022-03" db="EMBL/GenBank/DDBJ databases">
        <authorList>
            <person name="Martin C."/>
        </authorList>
    </citation>
    <scope>NUCLEOTIDE SEQUENCE</scope>
</reference>
<dbReference type="Pfam" id="PF12796">
    <property type="entry name" value="Ank_2"/>
    <property type="match status" value="1"/>
</dbReference>
<dbReference type="Gene3D" id="1.10.238.210">
    <property type="match status" value="1"/>
</dbReference>
<comment type="subunit">
    <text evidence="2">Homotetramer.</text>
</comment>
<keyword evidence="5" id="KW-0378">Hydrolase</keyword>
<dbReference type="GO" id="GO:0006543">
    <property type="term" value="P:L-glutamine catabolic process"/>
    <property type="evidence" value="ECO:0007669"/>
    <property type="project" value="TreeGrafter"/>
</dbReference>
<dbReference type="Gene3D" id="3.40.710.10">
    <property type="entry name" value="DD-peptidase/beta-lactamase superfamily"/>
    <property type="match status" value="1"/>
</dbReference>
<dbReference type="Pfam" id="PF04960">
    <property type="entry name" value="Glutaminase"/>
    <property type="match status" value="1"/>
</dbReference>
<dbReference type="EC" id="3.5.1.2" evidence="3"/>
<dbReference type="PROSITE" id="PS50297">
    <property type="entry name" value="ANK_REP_REGION"/>
    <property type="match status" value="1"/>
</dbReference>
<dbReference type="PROSITE" id="PS50088">
    <property type="entry name" value="ANK_REPEAT"/>
    <property type="match status" value="1"/>
</dbReference>
<evidence type="ECO:0000313" key="10">
    <source>
        <dbReference type="EMBL" id="CAH1775805.1"/>
    </source>
</evidence>
<organism evidence="10 11">
    <name type="scientific">Owenia fusiformis</name>
    <name type="common">Polychaete worm</name>
    <dbReference type="NCBI Taxonomy" id="6347"/>
    <lineage>
        <taxon>Eukaryota</taxon>
        <taxon>Metazoa</taxon>
        <taxon>Spiralia</taxon>
        <taxon>Lophotrochozoa</taxon>
        <taxon>Annelida</taxon>
        <taxon>Polychaeta</taxon>
        <taxon>Sedentaria</taxon>
        <taxon>Canalipalpata</taxon>
        <taxon>Sabellida</taxon>
        <taxon>Oweniida</taxon>
        <taxon>Oweniidae</taxon>
        <taxon>Owenia</taxon>
    </lineage>
</organism>
<dbReference type="PANTHER" id="PTHR12544">
    <property type="entry name" value="GLUTAMINASE"/>
    <property type="match status" value="1"/>
</dbReference>
<gene>
    <name evidence="10" type="ORF">OFUS_LOCUS3057</name>
</gene>
<accession>A0A8J1TPU6</accession>
<dbReference type="SUPFAM" id="SSF48403">
    <property type="entry name" value="Ankyrin repeat"/>
    <property type="match status" value="1"/>
</dbReference>
<comment type="similarity">
    <text evidence="1">Belongs to the glutaminase family.</text>
</comment>
<evidence type="ECO:0000256" key="5">
    <source>
        <dbReference type="ARBA" id="ARBA00022801"/>
    </source>
</evidence>
<evidence type="ECO:0000256" key="2">
    <source>
        <dbReference type="ARBA" id="ARBA00011881"/>
    </source>
</evidence>
<comment type="catalytic activity">
    <reaction evidence="7">
        <text>L-glutamine + H2O = L-glutamate + NH4(+)</text>
        <dbReference type="Rhea" id="RHEA:15889"/>
        <dbReference type="ChEBI" id="CHEBI:15377"/>
        <dbReference type="ChEBI" id="CHEBI:28938"/>
        <dbReference type="ChEBI" id="CHEBI:29985"/>
        <dbReference type="ChEBI" id="CHEBI:58359"/>
        <dbReference type="EC" id="3.5.1.2"/>
    </reaction>
</comment>
<dbReference type="GO" id="GO:0004359">
    <property type="term" value="F:glutaminase activity"/>
    <property type="evidence" value="ECO:0007669"/>
    <property type="project" value="UniProtKB-EC"/>
</dbReference>